<dbReference type="Proteomes" id="UP000037923">
    <property type="component" value="Unassembled WGS sequence"/>
</dbReference>
<feature type="compositionally biased region" description="Polar residues" evidence="1">
    <location>
        <begin position="58"/>
        <end position="68"/>
    </location>
</feature>
<organism evidence="2 3">
    <name type="scientific">Leptomonas pyrrhocoris</name>
    <name type="common">Firebug parasite</name>
    <dbReference type="NCBI Taxonomy" id="157538"/>
    <lineage>
        <taxon>Eukaryota</taxon>
        <taxon>Discoba</taxon>
        <taxon>Euglenozoa</taxon>
        <taxon>Kinetoplastea</taxon>
        <taxon>Metakinetoplastina</taxon>
        <taxon>Trypanosomatida</taxon>
        <taxon>Trypanosomatidae</taxon>
        <taxon>Leishmaniinae</taxon>
        <taxon>Leptomonas</taxon>
    </lineage>
</organism>
<dbReference type="GO" id="GO:0008914">
    <property type="term" value="F:leucyl-tRNA--protein transferase activity"/>
    <property type="evidence" value="ECO:0007669"/>
    <property type="project" value="InterPro"/>
</dbReference>
<proteinExistence type="predicted"/>
<evidence type="ECO:0000256" key="1">
    <source>
        <dbReference type="SAM" id="MobiDB-lite"/>
    </source>
</evidence>
<feature type="region of interest" description="Disordered" evidence="1">
    <location>
        <begin position="51"/>
        <end position="72"/>
    </location>
</feature>
<evidence type="ECO:0000313" key="2">
    <source>
        <dbReference type="EMBL" id="KPA83326.1"/>
    </source>
</evidence>
<dbReference type="GeneID" id="26903275"/>
<reference evidence="2 3" key="1">
    <citation type="submission" date="2015-07" db="EMBL/GenBank/DDBJ databases">
        <title>High-quality genome of monoxenous trypanosomatid Leptomonas pyrrhocoris.</title>
        <authorList>
            <person name="Flegontov P."/>
            <person name="Butenko A."/>
            <person name="Firsov S."/>
            <person name="Vlcek C."/>
            <person name="Logacheva M.D."/>
            <person name="Field M."/>
            <person name="Filatov D."/>
            <person name="Flegontova O."/>
            <person name="Gerasimov E."/>
            <person name="Jackson A.P."/>
            <person name="Kelly S."/>
            <person name="Opperdoes F."/>
            <person name="O'Reilly A."/>
            <person name="Votypka J."/>
            <person name="Yurchenko V."/>
            <person name="Lukes J."/>
        </authorList>
    </citation>
    <scope>NUCLEOTIDE SEQUENCE [LARGE SCALE GENOMIC DNA]</scope>
    <source>
        <strain evidence="2">H10</strain>
    </source>
</reference>
<feature type="region of interest" description="Disordered" evidence="1">
    <location>
        <begin position="265"/>
        <end position="297"/>
    </location>
</feature>
<dbReference type="GO" id="GO:0005737">
    <property type="term" value="C:cytoplasm"/>
    <property type="evidence" value="ECO:0007669"/>
    <property type="project" value="TreeGrafter"/>
</dbReference>
<dbReference type="RefSeq" id="XP_015661765.1">
    <property type="nucleotide sequence ID" value="XM_015800163.1"/>
</dbReference>
<comment type="caution">
    <text evidence="2">The sequence shown here is derived from an EMBL/GenBank/DDBJ whole genome shotgun (WGS) entry which is preliminary data.</text>
</comment>
<dbReference type="InterPro" id="IPR004616">
    <property type="entry name" value="Leu/Phe-tRNA_Trfase"/>
</dbReference>
<dbReference type="EMBL" id="LGTL01000004">
    <property type="protein sequence ID" value="KPA83326.1"/>
    <property type="molecule type" value="Genomic_DNA"/>
</dbReference>
<evidence type="ECO:0000313" key="3">
    <source>
        <dbReference type="Proteomes" id="UP000037923"/>
    </source>
</evidence>
<dbReference type="Gene3D" id="3.40.630.70">
    <property type="entry name" value="Leucyl/phenylalanyl-tRNA-protein transferase, C-terminal domain"/>
    <property type="match status" value="1"/>
</dbReference>
<dbReference type="VEuPathDB" id="TriTrypDB:LpyrH10_04_5340"/>
<dbReference type="OMA" id="YHDYTMY"/>
<dbReference type="OrthoDB" id="2122564at2759"/>
<accession>A0A0M9G6K6</accession>
<sequence length="499" mass="54986">MLSSTNEKAVDRSNANEDIASPNQASYILYDGLNWVSFVSSHPFEVVAVSSTSAASNPHANRTPQRRQYGNGEAVAKESAALVAAQLPRVALSTSRSALRKALPASETPRIPANKELATEKCYVASLWCLQFSTSYKVTLTSQTKTPEKEAPNSAVTQLTFQTLDFRLPVDLREQSPHIVERGSLLFHPEFVQCIAAQGESEYLFYLPTNPLDARTALPFMHALWYHGLFTLPQPIPCGPQSTLLLLLLPNSDERYVLDLASPARHNTSGAPVESHPLTRQRADGQTDATGAANDGGELPEARFYPWRGHSKVRRVIRAGTYTVVVRDDAAGVTGSLQRAYEYHLVQHEASWLDPAFIRLMGSCCEAAPSQDTFGVRLVCVELVDEAAAEVVAGCCGMAIGSVYHDYTMYTVRRCKDSLGTFLTKLLGEALQRCGYTLWYWGLRLGYMAEYEKHFGAVAMSRNEFYARWCAARDVAPACAVETYLRSSKGMVLYTSKAV</sequence>
<name>A0A0M9G6K6_LEPPY</name>
<dbReference type="AlphaFoldDB" id="A0A0M9G6K6"/>
<gene>
    <name evidence="2" type="ORF">ABB37_02984</name>
</gene>
<dbReference type="PANTHER" id="PTHR30098">
    <property type="entry name" value="LEUCYL/PHENYLALANYL-TRNA--PROTEIN TRANSFERASE"/>
    <property type="match status" value="1"/>
</dbReference>
<keyword evidence="3" id="KW-1185">Reference proteome</keyword>
<dbReference type="PANTHER" id="PTHR30098:SF7">
    <property type="entry name" value="LEUCYL_PHENYLALANYL-TRNA PROTEIN TRANSFERASE"/>
    <property type="match status" value="1"/>
</dbReference>
<dbReference type="GO" id="GO:0030163">
    <property type="term" value="P:protein catabolic process"/>
    <property type="evidence" value="ECO:0007669"/>
    <property type="project" value="InterPro"/>
</dbReference>
<dbReference type="InterPro" id="IPR042203">
    <property type="entry name" value="Leu/Phe-tRNA_Trfase_C"/>
</dbReference>
<protein>
    <submittedName>
        <fullName evidence="2">Uncharacterized protein</fullName>
    </submittedName>
</protein>